<evidence type="ECO:0000313" key="1">
    <source>
        <dbReference type="EMBL" id="KAI7982536.1"/>
    </source>
</evidence>
<name>A0ACC0F4X9_9ERIC</name>
<protein>
    <submittedName>
        <fullName evidence="1">Uncharacterized protein</fullName>
    </submittedName>
</protein>
<keyword evidence="2" id="KW-1185">Reference proteome</keyword>
<gene>
    <name evidence="1" type="ORF">LOK49_LG15G00072</name>
</gene>
<dbReference type="EMBL" id="CM045768">
    <property type="protein sequence ID" value="KAI7982536.1"/>
    <property type="molecule type" value="Genomic_DNA"/>
</dbReference>
<dbReference type="Proteomes" id="UP001060215">
    <property type="component" value="Chromosome 11"/>
</dbReference>
<comment type="caution">
    <text evidence="1">The sequence shown here is derived from an EMBL/GenBank/DDBJ whole genome shotgun (WGS) entry which is preliminary data.</text>
</comment>
<sequence length="89" mass="10465">MAHCSSDAFHEFQMVVELRCSWIYVHIYTVTQEGEGWIETDNNGNGNGGRKGNLVSGKQQYYDYIWRIVGAEDENSPQLWRIADRWIWH</sequence>
<evidence type="ECO:0000313" key="2">
    <source>
        <dbReference type="Proteomes" id="UP001060215"/>
    </source>
</evidence>
<organism evidence="1 2">
    <name type="scientific">Camellia lanceoleosa</name>
    <dbReference type="NCBI Taxonomy" id="1840588"/>
    <lineage>
        <taxon>Eukaryota</taxon>
        <taxon>Viridiplantae</taxon>
        <taxon>Streptophyta</taxon>
        <taxon>Embryophyta</taxon>
        <taxon>Tracheophyta</taxon>
        <taxon>Spermatophyta</taxon>
        <taxon>Magnoliopsida</taxon>
        <taxon>eudicotyledons</taxon>
        <taxon>Gunneridae</taxon>
        <taxon>Pentapetalae</taxon>
        <taxon>asterids</taxon>
        <taxon>Ericales</taxon>
        <taxon>Theaceae</taxon>
        <taxon>Camellia</taxon>
    </lineage>
</organism>
<proteinExistence type="predicted"/>
<accession>A0ACC0F4X9</accession>
<reference evidence="1 2" key="1">
    <citation type="journal article" date="2022" name="Plant J.">
        <title>Chromosome-level genome of Camellia lanceoleosa provides a valuable resource for understanding genome evolution and self-incompatibility.</title>
        <authorList>
            <person name="Gong W."/>
            <person name="Xiao S."/>
            <person name="Wang L."/>
            <person name="Liao Z."/>
            <person name="Chang Y."/>
            <person name="Mo W."/>
            <person name="Hu G."/>
            <person name="Li W."/>
            <person name="Zhao G."/>
            <person name="Zhu H."/>
            <person name="Hu X."/>
            <person name="Ji K."/>
            <person name="Xiang X."/>
            <person name="Song Q."/>
            <person name="Yuan D."/>
            <person name="Jin S."/>
            <person name="Zhang L."/>
        </authorList>
    </citation>
    <scope>NUCLEOTIDE SEQUENCE [LARGE SCALE GENOMIC DNA]</scope>
    <source>
        <strain evidence="1">SQ_2022a</strain>
    </source>
</reference>